<dbReference type="GO" id="GO:0003677">
    <property type="term" value="F:DNA binding"/>
    <property type="evidence" value="ECO:0007669"/>
    <property type="project" value="InterPro"/>
</dbReference>
<dbReference type="InterPro" id="IPR001387">
    <property type="entry name" value="Cro/C1-type_HTH"/>
</dbReference>
<dbReference type="RefSeq" id="WP_243171741.1">
    <property type="nucleotide sequence ID" value="NZ_JAKYKL010000324.1"/>
</dbReference>
<protein>
    <submittedName>
        <fullName evidence="2">Helix-turn-helix transcriptional regulator</fullName>
    </submittedName>
</protein>
<dbReference type="Gene3D" id="1.10.260.40">
    <property type="entry name" value="lambda repressor-like DNA-binding domains"/>
    <property type="match status" value="1"/>
</dbReference>
<dbReference type="SUPFAM" id="SSF47413">
    <property type="entry name" value="lambda repressor-like DNA-binding domains"/>
    <property type="match status" value="1"/>
</dbReference>
<feature type="domain" description="HTH cro/C1-type" evidence="1">
    <location>
        <begin position="7"/>
        <end position="42"/>
    </location>
</feature>
<dbReference type="Proteomes" id="UP001255696">
    <property type="component" value="Unassembled WGS sequence"/>
</dbReference>
<comment type="caution">
    <text evidence="2">The sequence shown here is derived from an EMBL/GenBank/DDBJ whole genome shotgun (WGS) entry which is preliminary data.</text>
</comment>
<gene>
    <name evidence="2" type="ORF">P7H47_07595</name>
</gene>
<dbReference type="InterPro" id="IPR010982">
    <property type="entry name" value="Lambda_DNA-bd_dom_sf"/>
</dbReference>
<sequence length="59" mass="7094">MSLKNQVKIALIKKGWSQRELARRMNITVSYLQDILNGNRKPEERYKQIEELLEIKIEH</sequence>
<dbReference type="EMBL" id="JARQBI010000016">
    <property type="protein sequence ID" value="MDT2797103.1"/>
    <property type="molecule type" value="Genomic_DNA"/>
</dbReference>
<dbReference type="PROSITE" id="PS50943">
    <property type="entry name" value="HTH_CROC1"/>
    <property type="match status" value="1"/>
</dbReference>
<dbReference type="Pfam" id="PF01381">
    <property type="entry name" value="HTH_3"/>
    <property type="match status" value="1"/>
</dbReference>
<dbReference type="SMART" id="SM00530">
    <property type="entry name" value="HTH_XRE"/>
    <property type="match status" value="1"/>
</dbReference>
<accession>A0AAW8TNX4</accession>
<dbReference type="CDD" id="cd00093">
    <property type="entry name" value="HTH_XRE"/>
    <property type="match status" value="1"/>
</dbReference>
<evidence type="ECO:0000313" key="2">
    <source>
        <dbReference type="EMBL" id="MDT2797103.1"/>
    </source>
</evidence>
<name>A0AAW8TNX4_9ENTE</name>
<reference evidence="2" key="1">
    <citation type="submission" date="2023-03" db="EMBL/GenBank/DDBJ databases">
        <authorList>
            <person name="Shen W."/>
            <person name="Cai J."/>
        </authorList>
    </citation>
    <scope>NUCLEOTIDE SEQUENCE</scope>
    <source>
        <strain evidence="2">B245-2</strain>
    </source>
</reference>
<dbReference type="AlphaFoldDB" id="A0AAW8TNX4"/>
<evidence type="ECO:0000259" key="1">
    <source>
        <dbReference type="PROSITE" id="PS50943"/>
    </source>
</evidence>
<organism evidence="2 3">
    <name type="scientific">Enterococcus cecorum</name>
    <dbReference type="NCBI Taxonomy" id="44008"/>
    <lineage>
        <taxon>Bacteria</taxon>
        <taxon>Bacillati</taxon>
        <taxon>Bacillota</taxon>
        <taxon>Bacilli</taxon>
        <taxon>Lactobacillales</taxon>
        <taxon>Enterococcaceae</taxon>
        <taxon>Enterococcus</taxon>
    </lineage>
</organism>
<proteinExistence type="predicted"/>
<evidence type="ECO:0000313" key="3">
    <source>
        <dbReference type="Proteomes" id="UP001255696"/>
    </source>
</evidence>